<dbReference type="SUPFAM" id="SSF53335">
    <property type="entry name" value="S-adenosyl-L-methionine-dependent methyltransferases"/>
    <property type="match status" value="1"/>
</dbReference>
<evidence type="ECO:0000256" key="1">
    <source>
        <dbReference type="ARBA" id="ARBA00004496"/>
    </source>
</evidence>
<dbReference type="PANTHER" id="PTHR11579">
    <property type="entry name" value="PROTEIN-L-ISOASPARTATE O-METHYLTRANSFERASE"/>
    <property type="match status" value="1"/>
</dbReference>
<dbReference type="EnsemblFungi" id="EJT75380">
    <property type="protein sequence ID" value="EJT75380"/>
    <property type="gene ID" value="GGTG_05317"/>
</dbReference>
<reference evidence="9" key="4">
    <citation type="journal article" date="2015" name="G3 (Bethesda)">
        <title>Genome sequences of three phytopathogenic species of the Magnaporthaceae family of fungi.</title>
        <authorList>
            <person name="Okagaki L.H."/>
            <person name="Nunes C.C."/>
            <person name="Sailsbery J."/>
            <person name="Clay B."/>
            <person name="Brown D."/>
            <person name="John T."/>
            <person name="Oh Y."/>
            <person name="Young N."/>
            <person name="Fitzgerald M."/>
            <person name="Haas B.J."/>
            <person name="Zeng Q."/>
            <person name="Young S."/>
            <person name="Adiconis X."/>
            <person name="Fan L."/>
            <person name="Levin J.Z."/>
            <person name="Mitchell T.K."/>
            <person name="Okubara P.A."/>
            <person name="Farman M.L."/>
            <person name="Kohn L.M."/>
            <person name="Birren B."/>
            <person name="Ma L.-J."/>
            <person name="Dean R.A."/>
        </authorList>
    </citation>
    <scope>NUCLEOTIDE SEQUENCE</scope>
    <source>
        <strain evidence="9">R3-111a-1</strain>
    </source>
</reference>
<dbReference type="AlphaFoldDB" id="J3NVK2"/>
<dbReference type="EC" id="2.1.1.77" evidence="3"/>
<dbReference type="Gene3D" id="3.40.50.150">
    <property type="entry name" value="Vaccinia Virus protein VP39"/>
    <property type="match status" value="1"/>
</dbReference>
<evidence type="ECO:0000313" key="10">
    <source>
        <dbReference type="Proteomes" id="UP000006039"/>
    </source>
</evidence>
<evidence type="ECO:0000256" key="7">
    <source>
        <dbReference type="ARBA" id="ARBA00022691"/>
    </source>
</evidence>
<protein>
    <recommendedName>
        <fullName evidence="3">protein-L-isoaspartate(D-aspartate) O-methyltransferase</fullName>
        <ecNumber evidence="3">2.1.1.77</ecNumber>
    </recommendedName>
</protein>
<dbReference type="RefSeq" id="XP_009221380.1">
    <property type="nucleotide sequence ID" value="XM_009223116.1"/>
</dbReference>
<evidence type="ECO:0000256" key="4">
    <source>
        <dbReference type="ARBA" id="ARBA00022490"/>
    </source>
</evidence>
<evidence type="ECO:0000256" key="2">
    <source>
        <dbReference type="ARBA" id="ARBA00005369"/>
    </source>
</evidence>
<comment type="similarity">
    <text evidence="2">Belongs to the methyltransferase superfamily. L-isoaspartyl/D-aspartyl protein methyltransferase family.</text>
</comment>
<organism evidence="8">
    <name type="scientific">Gaeumannomyces tritici (strain R3-111a-1)</name>
    <name type="common">Wheat and barley take-all root rot fungus</name>
    <name type="synonym">Gaeumannomyces graminis var. tritici</name>
    <dbReference type="NCBI Taxonomy" id="644352"/>
    <lineage>
        <taxon>Eukaryota</taxon>
        <taxon>Fungi</taxon>
        <taxon>Dikarya</taxon>
        <taxon>Ascomycota</taxon>
        <taxon>Pezizomycotina</taxon>
        <taxon>Sordariomycetes</taxon>
        <taxon>Sordariomycetidae</taxon>
        <taxon>Magnaporthales</taxon>
        <taxon>Magnaporthaceae</taxon>
        <taxon>Gaeumannomyces</taxon>
    </lineage>
</organism>
<dbReference type="STRING" id="644352.J3NVK2"/>
<dbReference type="GO" id="GO:0005737">
    <property type="term" value="C:cytoplasm"/>
    <property type="evidence" value="ECO:0007669"/>
    <property type="project" value="UniProtKB-SubCell"/>
</dbReference>
<evidence type="ECO:0000256" key="6">
    <source>
        <dbReference type="ARBA" id="ARBA00022679"/>
    </source>
</evidence>
<dbReference type="GO" id="GO:0004719">
    <property type="term" value="F:protein-L-isoaspartate (D-aspartate) O-methyltransferase activity"/>
    <property type="evidence" value="ECO:0007669"/>
    <property type="project" value="UniProtKB-EC"/>
</dbReference>
<evidence type="ECO:0000256" key="3">
    <source>
        <dbReference type="ARBA" id="ARBA00011890"/>
    </source>
</evidence>
<dbReference type="PANTHER" id="PTHR11579:SF0">
    <property type="entry name" value="PROTEIN-L-ISOASPARTATE(D-ASPARTATE) O-METHYLTRANSFERASE"/>
    <property type="match status" value="1"/>
</dbReference>
<dbReference type="Pfam" id="PF01135">
    <property type="entry name" value="PCMT"/>
    <property type="match status" value="1"/>
</dbReference>
<comment type="subcellular location">
    <subcellularLocation>
        <location evidence="1">Cytoplasm</location>
    </subcellularLocation>
</comment>
<keyword evidence="5 8" id="KW-0489">Methyltransferase</keyword>
<dbReference type="VEuPathDB" id="FungiDB:GGTG_05317"/>
<evidence type="ECO:0000256" key="5">
    <source>
        <dbReference type="ARBA" id="ARBA00022603"/>
    </source>
</evidence>
<name>J3NVK2_GAET3</name>
<accession>J3NVK2</accession>
<dbReference type="GO" id="GO:0032259">
    <property type="term" value="P:methylation"/>
    <property type="evidence" value="ECO:0007669"/>
    <property type="project" value="UniProtKB-KW"/>
</dbReference>
<evidence type="ECO:0000313" key="8">
    <source>
        <dbReference type="EMBL" id="EJT75380.1"/>
    </source>
</evidence>
<dbReference type="GeneID" id="20345775"/>
<dbReference type="InterPro" id="IPR029063">
    <property type="entry name" value="SAM-dependent_MTases_sf"/>
</dbReference>
<dbReference type="EMBL" id="GL385397">
    <property type="protein sequence ID" value="EJT75380.1"/>
    <property type="molecule type" value="Genomic_DNA"/>
</dbReference>
<keyword evidence="10" id="KW-1185">Reference proteome</keyword>
<dbReference type="Proteomes" id="UP000006039">
    <property type="component" value="Unassembled WGS sequence"/>
</dbReference>
<reference evidence="10" key="1">
    <citation type="submission" date="2010-07" db="EMBL/GenBank/DDBJ databases">
        <title>The genome sequence of Gaeumannomyces graminis var. tritici strain R3-111a-1.</title>
        <authorList>
            <consortium name="The Broad Institute Genome Sequencing Platform"/>
            <person name="Ma L.-J."/>
            <person name="Dead R."/>
            <person name="Young S."/>
            <person name="Zeng Q."/>
            <person name="Koehrsen M."/>
            <person name="Alvarado L."/>
            <person name="Berlin A."/>
            <person name="Chapman S.B."/>
            <person name="Chen Z."/>
            <person name="Freedman E."/>
            <person name="Gellesch M."/>
            <person name="Goldberg J."/>
            <person name="Griggs A."/>
            <person name="Gujja S."/>
            <person name="Heilman E.R."/>
            <person name="Heiman D."/>
            <person name="Hepburn T."/>
            <person name="Howarth C."/>
            <person name="Jen D."/>
            <person name="Larson L."/>
            <person name="Mehta T."/>
            <person name="Neiman D."/>
            <person name="Pearson M."/>
            <person name="Roberts A."/>
            <person name="Saif S."/>
            <person name="Shea T."/>
            <person name="Shenoy N."/>
            <person name="Sisk P."/>
            <person name="Stolte C."/>
            <person name="Sykes S."/>
            <person name="Walk T."/>
            <person name="White J."/>
            <person name="Yandava C."/>
            <person name="Haas B."/>
            <person name="Nusbaum C."/>
            <person name="Birren B."/>
        </authorList>
    </citation>
    <scope>NUCLEOTIDE SEQUENCE [LARGE SCALE GENOMIC DNA]</scope>
    <source>
        <strain evidence="10">R3-111a-1</strain>
    </source>
</reference>
<evidence type="ECO:0000313" key="9">
    <source>
        <dbReference type="EnsemblFungi" id="EJT75380"/>
    </source>
</evidence>
<gene>
    <name evidence="9" type="primary">20345775</name>
    <name evidence="8" type="ORF">GGTG_05317</name>
</gene>
<dbReference type="InterPro" id="IPR000682">
    <property type="entry name" value="PCMT"/>
</dbReference>
<reference evidence="8" key="2">
    <citation type="submission" date="2010-07" db="EMBL/GenBank/DDBJ databases">
        <authorList>
            <consortium name="The Broad Institute Genome Sequencing Platform"/>
            <consortium name="Broad Institute Genome Sequencing Center for Infectious Disease"/>
            <person name="Ma L.-J."/>
            <person name="Dead R."/>
            <person name="Young S."/>
            <person name="Zeng Q."/>
            <person name="Koehrsen M."/>
            <person name="Alvarado L."/>
            <person name="Berlin A."/>
            <person name="Chapman S.B."/>
            <person name="Chen Z."/>
            <person name="Freedman E."/>
            <person name="Gellesch M."/>
            <person name="Goldberg J."/>
            <person name="Griggs A."/>
            <person name="Gujja S."/>
            <person name="Heilman E.R."/>
            <person name="Heiman D."/>
            <person name="Hepburn T."/>
            <person name="Howarth C."/>
            <person name="Jen D."/>
            <person name="Larson L."/>
            <person name="Mehta T."/>
            <person name="Neiman D."/>
            <person name="Pearson M."/>
            <person name="Roberts A."/>
            <person name="Saif S."/>
            <person name="Shea T."/>
            <person name="Shenoy N."/>
            <person name="Sisk P."/>
            <person name="Stolte C."/>
            <person name="Sykes S."/>
            <person name="Walk T."/>
            <person name="White J."/>
            <person name="Yandava C."/>
            <person name="Haas B."/>
            <person name="Nusbaum C."/>
            <person name="Birren B."/>
        </authorList>
    </citation>
    <scope>NUCLEOTIDE SEQUENCE</scope>
    <source>
        <strain evidence="8">R3-111a-1</strain>
    </source>
</reference>
<dbReference type="CDD" id="cd02440">
    <property type="entry name" value="AdoMet_MTases"/>
    <property type="match status" value="1"/>
</dbReference>
<proteinExistence type="inferred from homology"/>
<reference evidence="8" key="3">
    <citation type="submission" date="2010-09" db="EMBL/GenBank/DDBJ databases">
        <title>Annotation of Gaeumannomyces graminis var. tritici R3-111a-1.</title>
        <authorList>
            <consortium name="The Broad Institute Genome Sequencing Platform"/>
            <person name="Ma L.-J."/>
            <person name="Dead R."/>
            <person name="Young S.K."/>
            <person name="Zeng Q."/>
            <person name="Gargeya S."/>
            <person name="Fitzgerald M."/>
            <person name="Haas B."/>
            <person name="Abouelleil A."/>
            <person name="Alvarado L."/>
            <person name="Arachchi H.M."/>
            <person name="Berlin A."/>
            <person name="Brown A."/>
            <person name="Chapman S.B."/>
            <person name="Chen Z."/>
            <person name="Dunbar C."/>
            <person name="Freedman E."/>
            <person name="Gearin G."/>
            <person name="Gellesch M."/>
            <person name="Goldberg J."/>
            <person name="Griggs A."/>
            <person name="Gujja S."/>
            <person name="Heiman D."/>
            <person name="Howarth C."/>
            <person name="Larson L."/>
            <person name="Lui A."/>
            <person name="MacDonald P.J.P."/>
            <person name="Mehta T."/>
            <person name="Montmayeur A."/>
            <person name="Murphy C."/>
            <person name="Neiman D."/>
            <person name="Pearson M."/>
            <person name="Priest M."/>
            <person name="Roberts A."/>
            <person name="Saif S."/>
            <person name="Shea T."/>
            <person name="Shenoy N."/>
            <person name="Sisk P."/>
            <person name="Stolte C."/>
            <person name="Sykes S."/>
            <person name="Yandava C."/>
            <person name="Wortman J."/>
            <person name="Nusbaum C."/>
            <person name="Birren B."/>
        </authorList>
    </citation>
    <scope>NUCLEOTIDE SEQUENCE</scope>
    <source>
        <strain evidence="8">R3-111a-1</strain>
    </source>
</reference>
<dbReference type="HOGENOM" id="CLU_055432_0_0_1"/>
<dbReference type="eggNOG" id="KOG1661">
    <property type="taxonomic scope" value="Eukaryota"/>
</dbReference>
<sequence>MAWQCTGTSNASLVGNLAREDIIKSAAVKDAFLKVDRAHYAPYRPYEDSPQPIGHGATISAPHMHATAVQQLHDRVLPTTANPAPRVLDVGSGSGYLTHILAELAGPRGVVIGVEHISELRDLGEANMRKSAEGRALLESGRARFVVGDGRKGWKEGGEEEEGWDVIHVGASAREMHPELLAQLRTPGRMFIPVDDAPGSQIQHVWVVDRDAGGVVSSRKLFGVRYVPLTDSPPRV</sequence>
<keyword evidence="6 8" id="KW-0808">Transferase</keyword>
<keyword evidence="4" id="KW-0963">Cytoplasm</keyword>
<dbReference type="OrthoDB" id="73890at2759"/>
<reference evidence="9" key="5">
    <citation type="submission" date="2018-04" db="UniProtKB">
        <authorList>
            <consortium name="EnsemblFungi"/>
        </authorList>
    </citation>
    <scope>IDENTIFICATION</scope>
    <source>
        <strain evidence="9">R3-111a-1</strain>
    </source>
</reference>
<keyword evidence="7" id="KW-0949">S-adenosyl-L-methionine</keyword>